<evidence type="ECO:0000313" key="2">
    <source>
        <dbReference type="Proteomes" id="UP001152795"/>
    </source>
</evidence>
<dbReference type="FunFam" id="3.30.420.10:FF:000063">
    <property type="entry name" value="Retrovirus-related Pol polyprotein from transposon 297-like Protein"/>
    <property type="match status" value="1"/>
</dbReference>
<dbReference type="PANTHER" id="PTHR37984">
    <property type="entry name" value="PROTEIN CBG26694"/>
    <property type="match status" value="1"/>
</dbReference>
<name>A0A7D9IAL6_PARCT</name>
<dbReference type="Pfam" id="PF00665">
    <property type="entry name" value="rve"/>
    <property type="match status" value="1"/>
</dbReference>
<reference evidence="1" key="1">
    <citation type="submission" date="2020-04" db="EMBL/GenBank/DDBJ databases">
        <authorList>
            <person name="Alioto T."/>
            <person name="Alioto T."/>
            <person name="Gomez Garrido J."/>
        </authorList>
    </citation>
    <scope>NUCLEOTIDE SEQUENCE</scope>
    <source>
        <strain evidence="1">A484AB</strain>
    </source>
</reference>
<dbReference type="GO" id="GO:0015074">
    <property type="term" value="P:DNA integration"/>
    <property type="evidence" value="ECO:0007669"/>
    <property type="project" value="InterPro"/>
</dbReference>
<dbReference type="InterPro" id="IPR050951">
    <property type="entry name" value="Retrovirus_Pol_polyprotein"/>
</dbReference>
<dbReference type="GO" id="GO:0003676">
    <property type="term" value="F:nucleic acid binding"/>
    <property type="evidence" value="ECO:0007669"/>
    <property type="project" value="InterPro"/>
</dbReference>
<proteinExistence type="predicted"/>
<dbReference type="AlphaFoldDB" id="A0A7D9IAL6"/>
<dbReference type="InterPro" id="IPR036397">
    <property type="entry name" value="RNaseH_sf"/>
</dbReference>
<dbReference type="Proteomes" id="UP001152795">
    <property type="component" value="Unassembled WGS sequence"/>
</dbReference>
<dbReference type="PROSITE" id="PS50994">
    <property type="entry name" value="INTEGRASE"/>
    <property type="match status" value="1"/>
</dbReference>
<dbReference type="EMBL" id="CACRXK020004032">
    <property type="protein sequence ID" value="CAB4001222.1"/>
    <property type="molecule type" value="Genomic_DNA"/>
</dbReference>
<organism evidence="1 2">
    <name type="scientific">Paramuricea clavata</name>
    <name type="common">Red gorgonian</name>
    <name type="synonym">Violescent sea-whip</name>
    <dbReference type="NCBI Taxonomy" id="317549"/>
    <lineage>
        <taxon>Eukaryota</taxon>
        <taxon>Metazoa</taxon>
        <taxon>Cnidaria</taxon>
        <taxon>Anthozoa</taxon>
        <taxon>Octocorallia</taxon>
        <taxon>Malacalcyonacea</taxon>
        <taxon>Plexauridae</taxon>
        <taxon>Paramuricea</taxon>
    </lineage>
</organism>
<dbReference type="InterPro" id="IPR001584">
    <property type="entry name" value="Integrase_cat-core"/>
</dbReference>
<keyword evidence="2" id="KW-1185">Reference proteome</keyword>
<dbReference type="OrthoDB" id="5987417at2759"/>
<dbReference type="SUPFAM" id="SSF53098">
    <property type="entry name" value="Ribonuclease H-like"/>
    <property type="match status" value="1"/>
</dbReference>
<dbReference type="Gene3D" id="3.30.420.10">
    <property type="entry name" value="Ribonuclease H-like superfamily/Ribonuclease H"/>
    <property type="match status" value="1"/>
</dbReference>
<dbReference type="InterPro" id="IPR012337">
    <property type="entry name" value="RNaseH-like_sf"/>
</dbReference>
<dbReference type="PANTHER" id="PTHR37984:SF8">
    <property type="entry name" value="CCHC-TYPE DOMAIN-CONTAINING PROTEIN"/>
    <property type="match status" value="1"/>
</dbReference>
<sequence>MYVLAWDERRDEGVYRSCETCRRYETRQQKETLMSHEITERPWEKVGADIFTIGDNNYLVLVDYYSNFWEINRLEDTKTSACIRKIKGHFARNGIPDIFVSDSGSQFVSERFGNFAKLWGFEHRVSSPGHQQVNGKAESAVKSAKKLIRKVVETGNDPYLAILAHRNTPTEEMESSSAQRLLGRRCKTLLPTTTELLRPESIPNTVQRL</sequence>
<comment type="caution">
    <text evidence="1">The sequence shown here is derived from an EMBL/GenBank/DDBJ whole genome shotgun (WGS) entry which is preliminary data.</text>
</comment>
<gene>
    <name evidence="1" type="ORF">PACLA_8A037593</name>
</gene>
<accession>A0A7D9IAL6</accession>
<protein>
    <submittedName>
        <fullName evidence="1">Transposon Ty3-G Gag-Pol poly</fullName>
    </submittedName>
</protein>
<evidence type="ECO:0000313" key="1">
    <source>
        <dbReference type="EMBL" id="CAB4001222.1"/>
    </source>
</evidence>